<dbReference type="PANTHER" id="PTHR46928">
    <property type="entry name" value="MESENCHYME-SPECIFIC CELL SURFACE GLYCOPROTEIN"/>
    <property type="match status" value="1"/>
</dbReference>
<feature type="region of interest" description="Disordered" evidence="1">
    <location>
        <begin position="281"/>
        <end position="300"/>
    </location>
</feature>
<organism evidence="4 5">
    <name type="scientific">Actinophytocola oryzae</name>
    <dbReference type="NCBI Taxonomy" id="502181"/>
    <lineage>
        <taxon>Bacteria</taxon>
        <taxon>Bacillati</taxon>
        <taxon>Actinomycetota</taxon>
        <taxon>Actinomycetes</taxon>
        <taxon>Pseudonocardiales</taxon>
        <taxon>Pseudonocardiaceae</taxon>
    </lineage>
</organism>
<dbReference type="Gene3D" id="2.130.10.10">
    <property type="entry name" value="YVTN repeat-like/Quinoprotein amine dehydrogenase"/>
    <property type="match status" value="1"/>
</dbReference>
<dbReference type="InterPro" id="IPR015943">
    <property type="entry name" value="WD40/YVTN_repeat-like_dom_sf"/>
</dbReference>
<reference evidence="4 5" key="1">
    <citation type="submission" date="2019-03" db="EMBL/GenBank/DDBJ databases">
        <title>Genomic Encyclopedia of Archaeal and Bacterial Type Strains, Phase II (KMG-II): from individual species to whole genera.</title>
        <authorList>
            <person name="Goeker M."/>
        </authorList>
    </citation>
    <scope>NUCLEOTIDE SEQUENCE [LARGE SCALE GENOMIC DNA]</scope>
    <source>
        <strain evidence="4 5">DSM 45499</strain>
    </source>
</reference>
<proteinExistence type="predicted"/>
<gene>
    <name evidence="4" type="ORF">CLV71_103352</name>
</gene>
<dbReference type="InterPro" id="IPR052956">
    <property type="entry name" value="Mesenchyme-surface_protein"/>
</dbReference>
<feature type="domain" description="Choice-of-anchor I" evidence="3">
    <location>
        <begin position="51"/>
        <end position="548"/>
    </location>
</feature>
<keyword evidence="5" id="KW-1185">Reference proteome</keyword>
<evidence type="ECO:0000256" key="2">
    <source>
        <dbReference type="SAM" id="SignalP"/>
    </source>
</evidence>
<protein>
    <recommendedName>
        <fullName evidence="3">Choice-of-anchor I domain-containing protein</fullName>
    </recommendedName>
</protein>
<evidence type="ECO:0000313" key="5">
    <source>
        <dbReference type="Proteomes" id="UP000294927"/>
    </source>
</evidence>
<accession>A0A4V3FUG2</accession>
<dbReference type="NCBIfam" id="NF038117">
    <property type="entry name" value="choice_anch_I"/>
    <property type="match status" value="1"/>
</dbReference>
<name>A0A4V3FUG2_9PSEU</name>
<sequence length="552" mass="58713">MRPLLRAAACGSVAVAVAGLVSPSAAADRDLRTTVTLAPLGTYSTGVFDESAAEIVSYDARSRRLFVVNAAQAKVEVLDASRPATPRKLFDLATAGVRAGDGSSVAEGAVANSVDVRADGLGAIAVEAPDKVSPGWVVFFDARGRDGQALGAVRVGALPDMLTFTPDGDRLVVANEGEPADDFSTDPEGSVAVVDVPHSVRAPGQRSVRTADFHRYEHRVPPGVRVFGPTVNERFPVSANLEPEYVTVDRHSRTAYVTLQEADALAVVDLRSARVTSVKSLGAKDHSRPGNGMDTSDRDGGIAIRQVPVYGLYMPDGIHSYTSRGREYLVTANEGDAREWGDYVEGARVKDLGDDGLPPLCADVFDESVTEDEDLGRLNVTTASGLRADGSCYEKLYAFGARSFSIWTTDGRQVYDSGDSFERVTAQANPEFFNSDHTSSDFDSRSDDKGPEPENLALGEINGRTYAFVGLERVGGLAVYDITDPRHARFVAYRNNRDFSVSVEDGGDLAAAGDLGPEGVTFIPAKDSPTHTPLVAVANEVSGTTTLFRVTA</sequence>
<keyword evidence="2" id="KW-0732">Signal</keyword>
<dbReference type="EMBL" id="SOCP01000003">
    <property type="protein sequence ID" value="TDV55111.1"/>
    <property type="molecule type" value="Genomic_DNA"/>
</dbReference>
<evidence type="ECO:0000313" key="4">
    <source>
        <dbReference type="EMBL" id="TDV55111.1"/>
    </source>
</evidence>
<dbReference type="RefSeq" id="WP_133902215.1">
    <property type="nucleotide sequence ID" value="NZ_SOCP01000003.1"/>
</dbReference>
<feature type="signal peptide" evidence="2">
    <location>
        <begin position="1"/>
        <end position="26"/>
    </location>
</feature>
<evidence type="ECO:0000256" key="1">
    <source>
        <dbReference type="SAM" id="MobiDB-lite"/>
    </source>
</evidence>
<dbReference type="PANTHER" id="PTHR46928:SF1">
    <property type="entry name" value="MESENCHYME-SPECIFIC CELL SURFACE GLYCOPROTEIN"/>
    <property type="match status" value="1"/>
</dbReference>
<dbReference type="Proteomes" id="UP000294927">
    <property type="component" value="Unassembled WGS sequence"/>
</dbReference>
<dbReference type="SUPFAM" id="SSF51004">
    <property type="entry name" value="C-terminal (heme d1) domain of cytochrome cd1-nitrite reductase"/>
    <property type="match status" value="1"/>
</dbReference>
<dbReference type="OrthoDB" id="9758957at2"/>
<dbReference type="InterPro" id="IPR011048">
    <property type="entry name" value="Haem_d1_sf"/>
</dbReference>
<dbReference type="Pfam" id="PF22494">
    <property type="entry name" value="choice_anch_I"/>
    <property type="match status" value="1"/>
</dbReference>
<feature type="chain" id="PRO_5020315965" description="Choice-of-anchor I domain-containing protein" evidence="2">
    <location>
        <begin position="27"/>
        <end position="552"/>
    </location>
</feature>
<feature type="compositionally biased region" description="Basic and acidic residues" evidence="1">
    <location>
        <begin position="438"/>
        <end position="452"/>
    </location>
</feature>
<comment type="caution">
    <text evidence="4">The sequence shown here is derived from an EMBL/GenBank/DDBJ whole genome shotgun (WGS) entry which is preliminary data.</text>
</comment>
<dbReference type="AlphaFoldDB" id="A0A4V3FUG2"/>
<dbReference type="InterPro" id="IPR055188">
    <property type="entry name" value="Choice_anch_I"/>
</dbReference>
<evidence type="ECO:0000259" key="3">
    <source>
        <dbReference type="Pfam" id="PF22494"/>
    </source>
</evidence>
<feature type="region of interest" description="Disordered" evidence="1">
    <location>
        <begin position="428"/>
        <end position="457"/>
    </location>
</feature>